<evidence type="ECO:0000256" key="1">
    <source>
        <dbReference type="SAM" id="MobiDB-lite"/>
    </source>
</evidence>
<keyword evidence="3" id="KW-1185">Reference proteome</keyword>
<protein>
    <submittedName>
        <fullName evidence="2">Uncharacterized protein</fullName>
    </submittedName>
</protein>
<accession>A0ABQ0LCI1</accession>
<organism evidence="2 3">
    <name type="scientific">Mycena chlorophos</name>
    <name type="common">Agaric fungus</name>
    <name type="synonym">Agaricus chlorophos</name>
    <dbReference type="NCBI Taxonomy" id="658473"/>
    <lineage>
        <taxon>Eukaryota</taxon>
        <taxon>Fungi</taxon>
        <taxon>Dikarya</taxon>
        <taxon>Basidiomycota</taxon>
        <taxon>Agaricomycotina</taxon>
        <taxon>Agaricomycetes</taxon>
        <taxon>Agaricomycetidae</taxon>
        <taxon>Agaricales</taxon>
        <taxon>Marasmiineae</taxon>
        <taxon>Mycenaceae</taxon>
        <taxon>Mycena</taxon>
    </lineage>
</organism>
<proteinExistence type="predicted"/>
<sequence length="86" mass="9070">MSSTIVPAAFDLPASSSASSVTSSQLTFRERRGWTRWISFAPSSGPTIATLPRRRKRSSVASVGSAIPAPAAVPAPHPNSERVGFF</sequence>
<dbReference type="EMBL" id="DF844911">
    <property type="protein sequence ID" value="GAT48720.1"/>
    <property type="molecule type" value="Genomic_DNA"/>
</dbReference>
<evidence type="ECO:0000313" key="3">
    <source>
        <dbReference type="Proteomes" id="UP000815677"/>
    </source>
</evidence>
<name>A0ABQ0LCI1_MYCCL</name>
<evidence type="ECO:0000313" key="2">
    <source>
        <dbReference type="EMBL" id="GAT48720.1"/>
    </source>
</evidence>
<dbReference type="Proteomes" id="UP000815677">
    <property type="component" value="Unassembled WGS sequence"/>
</dbReference>
<gene>
    <name evidence="2" type="ORF">MCHLO_06099</name>
</gene>
<reference evidence="2" key="1">
    <citation type="submission" date="2014-09" db="EMBL/GenBank/DDBJ databases">
        <title>Genome sequence of the luminous mushroom Mycena chlorophos for searching fungal bioluminescence genes.</title>
        <authorList>
            <person name="Tanaka Y."/>
            <person name="Kasuga D."/>
            <person name="Oba Y."/>
            <person name="Hase S."/>
            <person name="Sato K."/>
            <person name="Oba Y."/>
            <person name="Sakakibara Y."/>
        </authorList>
    </citation>
    <scope>NUCLEOTIDE SEQUENCE</scope>
</reference>
<feature type="region of interest" description="Disordered" evidence="1">
    <location>
        <begin position="66"/>
        <end position="86"/>
    </location>
</feature>